<accession>A0A699I3G5</accession>
<dbReference type="Pfam" id="PF00078">
    <property type="entry name" value="RVT_1"/>
    <property type="match status" value="1"/>
</dbReference>
<dbReference type="PANTHER" id="PTHR46890">
    <property type="entry name" value="NON-LTR RETROLELEMENT REVERSE TRANSCRIPTASE-LIKE PROTEIN-RELATED"/>
    <property type="match status" value="1"/>
</dbReference>
<dbReference type="PANTHER" id="PTHR46890:SF50">
    <property type="entry name" value="RNA-DIRECTED DNA POLYMERASE, EUKARYOTA, REVERSE TRANSCRIPTASE ZINC-BINDING DOMAIN PROTEIN-RELATED"/>
    <property type="match status" value="1"/>
</dbReference>
<keyword evidence="2" id="KW-0548">Nucleotidyltransferase</keyword>
<gene>
    <name evidence="2" type="ORF">Tci_478800</name>
</gene>
<reference evidence="2" key="1">
    <citation type="journal article" date="2019" name="Sci. Rep.">
        <title>Draft genome of Tanacetum cinerariifolium, the natural source of mosquito coil.</title>
        <authorList>
            <person name="Yamashiro T."/>
            <person name="Shiraishi A."/>
            <person name="Satake H."/>
            <person name="Nakayama K."/>
        </authorList>
    </citation>
    <scope>NUCLEOTIDE SEQUENCE</scope>
</reference>
<keyword evidence="2" id="KW-0808">Transferase</keyword>
<dbReference type="InterPro" id="IPR043502">
    <property type="entry name" value="DNA/RNA_pol_sf"/>
</dbReference>
<dbReference type="AlphaFoldDB" id="A0A699I3G5"/>
<proteinExistence type="predicted"/>
<name>A0A699I3G5_TANCI</name>
<keyword evidence="2" id="KW-0695">RNA-directed DNA polymerase</keyword>
<comment type="caution">
    <text evidence="2">The sequence shown here is derived from an EMBL/GenBank/DDBJ whole genome shotgun (WGS) entry which is preliminary data.</text>
</comment>
<evidence type="ECO:0000313" key="2">
    <source>
        <dbReference type="EMBL" id="GEZ06827.1"/>
    </source>
</evidence>
<feature type="domain" description="Reverse transcriptase" evidence="1">
    <location>
        <begin position="264"/>
        <end position="420"/>
    </location>
</feature>
<dbReference type="SUPFAM" id="SSF56672">
    <property type="entry name" value="DNA/RNA polymerases"/>
    <property type="match status" value="1"/>
</dbReference>
<dbReference type="EMBL" id="BKCJ010237551">
    <property type="protein sequence ID" value="GEZ06827.1"/>
    <property type="molecule type" value="Genomic_DNA"/>
</dbReference>
<dbReference type="InterPro" id="IPR000477">
    <property type="entry name" value="RT_dom"/>
</dbReference>
<dbReference type="GO" id="GO:0003964">
    <property type="term" value="F:RNA-directed DNA polymerase activity"/>
    <property type="evidence" value="ECO:0007669"/>
    <property type="project" value="UniProtKB-KW"/>
</dbReference>
<organism evidence="2">
    <name type="scientific">Tanacetum cinerariifolium</name>
    <name type="common">Dalmatian daisy</name>
    <name type="synonym">Chrysanthemum cinerariifolium</name>
    <dbReference type="NCBI Taxonomy" id="118510"/>
    <lineage>
        <taxon>Eukaryota</taxon>
        <taxon>Viridiplantae</taxon>
        <taxon>Streptophyta</taxon>
        <taxon>Embryophyta</taxon>
        <taxon>Tracheophyta</taxon>
        <taxon>Spermatophyta</taxon>
        <taxon>Magnoliopsida</taxon>
        <taxon>eudicotyledons</taxon>
        <taxon>Gunneridae</taxon>
        <taxon>Pentapetalae</taxon>
        <taxon>asterids</taxon>
        <taxon>campanulids</taxon>
        <taxon>Asterales</taxon>
        <taxon>Asteraceae</taxon>
        <taxon>Asteroideae</taxon>
        <taxon>Anthemideae</taxon>
        <taxon>Anthemidinae</taxon>
        <taxon>Tanacetum</taxon>
    </lineage>
</organism>
<dbReference type="InterPro" id="IPR052343">
    <property type="entry name" value="Retrotransposon-Effector_Assoc"/>
</dbReference>
<evidence type="ECO:0000259" key="1">
    <source>
        <dbReference type="Pfam" id="PF00078"/>
    </source>
</evidence>
<sequence>MDGSILSLMDELVKVGQTMGYNMDGGTWVINGKSFLIISVYAPQELTEKKLLWDYLCHVIANWKGEELDKLQWMEAAQKAKIKWAIEDENSKYYHEILNKKKASTIHPRFERPKEARLNINMEFPCKLTYVQQSDLEIDVSNEEIKRAVWNCGVDKSLGPDRFTFGFYRHFWKLIENDVVVAVIYFFQISSIPKGCNSSFIALISKIPDAKMVKDFWPISLIGSLYKIIAKILSKRLVFVLGDIVNEVQSAFVVDRQILGGPFILNELFQWWCGWIQDCLRSSWGLVIMNGSPTEEFQFFKGLKQGDPLSSFLIILIMESLHILFQRVVDAGLFKSIVLDSSMQLSHMFYADDAVFVGKWSDLNIDTIVHVLECFHRASGLRINMSKSKLIGIAMDVDRVKQAALKIGCAILKAPFSYLGSKMRGGLCLIFNLGMRLLIIW</sequence>
<protein>
    <submittedName>
        <fullName evidence="2">RNA-directed DNA polymerase, eukaryota, reverse transcriptase zinc-binding domain protein</fullName>
    </submittedName>
</protein>